<reference evidence="3" key="1">
    <citation type="journal article" date="2019" name="Int. J. Syst. Evol. Microbiol.">
        <title>The Global Catalogue of Microorganisms (GCM) 10K type strain sequencing project: providing services to taxonomists for standard genome sequencing and annotation.</title>
        <authorList>
            <consortium name="The Broad Institute Genomics Platform"/>
            <consortium name="The Broad Institute Genome Sequencing Center for Infectious Disease"/>
            <person name="Wu L."/>
            <person name="Ma J."/>
        </authorList>
    </citation>
    <scope>NUCLEOTIDE SEQUENCE [LARGE SCALE GENOMIC DNA]</scope>
    <source>
        <strain evidence="3">JCM 14046</strain>
    </source>
</reference>
<evidence type="ECO:0000313" key="3">
    <source>
        <dbReference type="Proteomes" id="UP001501612"/>
    </source>
</evidence>
<keyword evidence="1" id="KW-0812">Transmembrane</keyword>
<proteinExistence type="predicted"/>
<gene>
    <name evidence="2" type="ORF">GCM10009737_34090</name>
</gene>
<keyword evidence="1" id="KW-1133">Transmembrane helix</keyword>
<feature type="transmembrane region" description="Helical" evidence="1">
    <location>
        <begin position="40"/>
        <end position="62"/>
    </location>
</feature>
<dbReference type="Proteomes" id="UP001501612">
    <property type="component" value="Unassembled WGS sequence"/>
</dbReference>
<comment type="caution">
    <text evidence="2">The sequence shown here is derived from an EMBL/GenBank/DDBJ whole genome shotgun (WGS) entry which is preliminary data.</text>
</comment>
<keyword evidence="1" id="KW-0472">Membrane</keyword>
<keyword evidence="3" id="KW-1185">Reference proteome</keyword>
<protein>
    <submittedName>
        <fullName evidence="2">Uncharacterized protein</fullName>
    </submittedName>
</protein>
<evidence type="ECO:0000256" key="1">
    <source>
        <dbReference type="SAM" id="Phobius"/>
    </source>
</evidence>
<accession>A0ABP5B664</accession>
<feature type="transmembrane region" description="Helical" evidence="1">
    <location>
        <begin position="6"/>
        <end position="28"/>
    </location>
</feature>
<sequence length="66" mass="6977">MSPEQFVWVSIVAAALTCVALLRCLGAVVRRSSRLVGLKVLGWTVGGTLALLVFARLFIGYLDGAA</sequence>
<dbReference type="RefSeq" id="WP_344008860.1">
    <property type="nucleotide sequence ID" value="NZ_BAAAMY010000012.1"/>
</dbReference>
<organism evidence="2 3">
    <name type="scientific">Nocardioides lentus</name>
    <dbReference type="NCBI Taxonomy" id="338077"/>
    <lineage>
        <taxon>Bacteria</taxon>
        <taxon>Bacillati</taxon>
        <taxon>Actinomycetota</taxon>
        <taxon>Actinomycetes</taxon>
        <taxon>Propionibacteriales</taxon>
        <taxon>Nocardioidaceae</taxon>
        <taxon>Nocardioides</taxon>
    </lineage>
</organism>
<name>A0ABP5B664_9ACTN</name>
<dbReference type="EMBL" id="BAAAMY010000012">
    <property type="protein sequence ID" value="GAA1929388.1"/>
    <property type="molecule type" value="Genomic_DNA"/>
</dbReference>
<evidence type="ECO:0000313" key="2">
    <source>
        <dbReference type="EMBL" id="GAA1929388.1"/>
    </source>
</evidence>